<name>A0A315VA37_GAMAF</name>
<evidence type="ECO:0000313" key="2">
    <source>
        <dbReference type="EMBL" id="PWA20235.1"/>
    </source>
</evidence>
<feature type="compositionally biased region" description="Basic and acidic residues" evidence="1">
    <location>
        <begin position="9"/>
        <end position="27"/>
    </location>
</feature>
<feature type="non-terminal residue" evidence="2">
    <location>
        <position position="101"/>
    </location>
</feature>
<sequence length="101" mass="11845">MFWKPTQTHHYEREREKKKQRERERENPLASSSRVERRGSGGWGRTRGLCSFPEGYLWKGFFKADPRPVQGKPGRVVPLCYPPDTPDRRDPANLCQFATLK</sequence>
<reference evidence="2 3" key="1">
    <citation type="journal article" date="2018" name="G3 (Bethesda)">
        <title>A High-Quality Reference Genome for the Invasive Mosquitofish Gambusia affinis Using a Chicago Library.</title>
        <authorList>
            <person name="Hoffberg S.L."/>
            <person name="Troendle N.J."/>
            <person name="Glenn T.C."/>
            <person name="Mahmud O."/>
            <person name="Louha S."/>
            <person name="Chalopin D."/>
            <person name="Bennetzen J.L."/>
            <person name="Mauricio R."/>
        </authorList>
    </citation>
    <scope>NUCLEOTIDE SEQUENCE [LARGE SCALE GENOMIC DNA]</scope>
    <source>
        <strain evidence="2">NE01/NJP1002.9</strain>
        <tissue evidence="2">Muscle</tissue>
    </source>
</reference>
<gene>
    <name evidence="2" type="ORF">CCH79_00003601</name>
</gene>
<proteinExistence type="predicted"/>
<accession>A0A315VA37</accession>
<evidence type="ECO:0000256" key="1">
    <source>
        <dbReference type="SAM" id="MobiDB-lite"/>
    </source>
</evidence>
<evidence type="ECO:0000313" key="3">
    <source>
        <dbReference type="Proteomes" id="UP000250572"/>
    </source>
</evidence>
<protein>
    <submittedName>
        <fullName evidence="2">Uncharacterized protein</fullName>
    </submittedName>
</protein>
<keyword evidence="3" id="KW-1185">Reference proteome</keyword>
<dbReference type="EMBL" id="NHOQ01001971">
    <property type="protein sequence ID" value="PWA20235.1"/>
    <property type="molecule type" value="Genomic_DNA"/>
</dbReference>
<feature type="region of interest" description="Disordered" evidence="1">
    <location>
        <begin position="1"/>
        <end position="48"/>
    </location>
</feature>
<comment type="caution">
    <text evidence="2">The sequence shown here is derived from an EMBL/GenBank/DDBJ whole genome shotgun (WGS) entry which is preliminary data.</text>
</comment>
<dbReference type="AlphaFoldDB" id="A0A315VA37"/>
<dbReference type="Proteomes" id="UP000250572">
    <property type="component" value="Unassembled WGS sequence"/>
</dbReference>
<organism evidence="2 3">
    <name type="scientific">Gambusia affinis</name>
    <name type="common">Western mosquitofish</name>
    <name type="synonym">Heterandria affinis</name>
    <dbReference type="NCBI Taxonomy" id="33528"/>
    <lineage>
        <taxon>Eukaryota</taxon>
        <taxon>Metazoa</taxon>
        <taxon>Chordata</taxon>
        <taxon>Craniata</taxon>
        <taxon>Vertebrata</taxon>
        <taxon>Euteleostomi</taxon>
        <taxon>Actinopterygii</taxon>
        <taxon>Neopterygii</taxon>
        <taxon>Teleostei</taxon>
        <taxon>Neoteleostei</taxon>
        <taxon>Acanthomorphata</taxon>
        <taxon>Ovalentaria</taxon>
        <taxon>Atherinomorphae</taxon>
        <taxon>Cyprinodontiformes</taxon>
        <taxon>Poeciliidae</taxon>
        <taxon>Poeciliinae</taxon>
        <taxon>Gambusia</taxon>
    </lineage>
</organism>